<evidence type="ECO:0000256" key="2">
    <source>
        <dbReference type="ARBA" id="ARBA00022475"/>
    </source>
</evidence>
<dbReference type="EMBL" id="JACHGN010000002">
    <property type="protein sequence ID" value="MBB5131389.1"/>
    <property type="molecule type" value="Genomic_DNA"/>
</dbReference>
<dbReference type="GO" id="GO:0005886">
    <property type="term" value="C:plasma membrane"/>
    <property type="evidence" value="ECO:0007669"/>
    <property type="project" value="UniProtKB-SubCell"/>
</dbReference>
<evidence type="ECO:0000256" key="1">
    <source>
        <dbReference type="ARBA" id="ARBA00004651"/>
    </source>
</evidence>
<proteinExistence type="predicted"/>
<name>A0A840NX70_9ACTN</name>
<dbReference type="InterPro" id="IPR023845">
    <property type="entry name" value="DUF3817_TM"/>
</dbReference>
<keyword evidence="3 6" id="KW-0812">Transmembrane</keyword>
<evidence type="ECO:0000256" key="4">
    <source>
        <dbReference type="ARBA" id="ARBA00022989"/>
    </source>
</evidence>
<evidence type="ECO:0000313" key="8">
    <source>
        <dbReference type="EMBL" id="MBB5131389.1"/>
    </source>
</evidence>
<protein>
    <submittedName>
        <fullName evidence="8">Integral membrane protein</fullName>
    </submittedName>
</protein>
<sequence length="104" mass="11493">MRANPVLVFRMLTLAEGWSFVVLLVFGSLLSRISDIDLVRPLGIVHGALFVALVVSLLTVRRRLGWGPGATFLAFLAGLLPLTPFLFHRLKRDELLRAEQAATP</sequence>
<feature type="transmembrane region" description="Helical" evidence="6">
    <location>
        <begin position="6"/>
        <end position="30"/>
    </location>
</feature>
<comment type="subcellular location">
    <subcellularLocation>
        <location evidence="1">Cell membrane</location>
        <topology evidence="1">Multi-pass membrane protein</topology>
    </subcellularLocation>
</comment>
<keyword evidence="2" id="KW-1003">Cell membrane</keyword>
<feature type="transmembrane region" description="Helical" evidence="6">
    <location>
        <begin position="42"/>
        <end position="60"/>
    </location>
</feature>
<evidence type="ECO:0000256" key="6">
    <source>
        <dbReference type="SAM" id="Phobius"/>
    </source>
</evidence>
<dbReference type="RefSeq" id="WP_185048226.1">
    <property type="nucleotide sequence ID" value="NZ_BAABIX010000023.1"/>
</dbReference>
<dbReference type="Pfam" id="PF12823">
    <property type="entry name" value="DUF3817"/>
    <property type="match status" value="1"/>
</dbReference>
<keyword evidence="4 6" id="KW-1133">Transmembrane helix</keyword>
<dbReference type="PANTHER" id="PTHR40077:SF2">
    <property type="entry name" value="MEMBRANE PROTEIN"/>
    <property type="match status" value="1"/>
</dbReference>
<gene>
    <name evidence="8" type="ORF">HNP84_001095</name>
</gene>
<feature type="domain" description="DUF3817" evidence="7">
    <location>
        <begin position="8"/>
        <end position="89"/>
    </location>
</feature>
<accession>A0A840NX70</accession>
<evidence type="ECO:0000313" key="9">
    <source>
        <dbReference type="Proteomes" id="UP000578449"/>
    </source>
</evidence>
<dbReference type="PANTHER" id="PTHR40077">
    <property type="entry name" value="MEMBRANE PROTEIN-RELATED"/>
    <property type="match status" value="1"/>
</dbReference>
<dbReference type="NCBIfam" id="TIGR03954">
    <property type="entry name" value="integ_memb_HG"/>
    <property type="match status" value="1"/>
</dbReference>
<evidence type="ECO:0000256" key="5">
    <source>
        <dbReference type="ARBA" id="ARBA00023136"/>
    </source>
</evidence>
<reference evidence="8 9" key="1">
    <citation type="submission" date="2020-08" db="EMBL/GenBank/DDBJ databases">
        <title>Genomic Encyclopedia of Type Strains, Phase IV (KMG-IV): sequencing the most valuable type-strain genomes for metagenomic binning, comparative biology and taxonomic classification.</title>
        <authorList>
            <person name="Goeker M."/>
        </authorList>
    </citation>
    <scope>NUCLEOTIDE SEQUENCE [LARGE SCALE GENOMIC DNA]</scope>
    <source>
        <strain evidence="8 9">DSM 45615</strain>
    </source>
</reference>
<keyword evidence="5 6" id="KW-0472">Membrane</keyword>
<keyword evidence="9" id="KW-1185">Reference proteome</keyword>
<dbReference type="AlphaFoldDB" id="A0A840NX70"/>
<organism evidence="8 9">
    <name type="scientific">Thermocatellispora tengchongensis</name>
    <dbReference type="NCBI Taxonomy" id="1073253"/>
    <lineage>
        <taxon>Bacteria</taxon>
        <taxon>Bacillati</taxon>
        <taxon>Actinomycetota</taxon>
        <taxon>Actinomycetes</taxon>
        <taxon>Streptosporangiales</taxon>
        <taxon>Streptosporangiaceae</taxon>
        <taxon>Thermocatellispora</taxon>
    </lineage>
</organism>
<comment type="caution">
    <text evidence="8">The sequence shown here is derived from an EMBL/GenBank/DDBJ whole genome shotgun (WGS) entry which is preliminary data.</text>
</comment>
<feature type="transmembrane region" description="Helical" evidence="6">
    <location>
        <begin position="66"/>
        <end position="87"/>
    </location>
</feature>
<dbReference type="Proteomes" id="UP000578449">
    <property type="component" value="Unassembled WGS sequence"/>
</dbReference>
<evidence type="ECO:0000259" key="7">
    <source>
        <dbReference type="Pfam" id="PF12823"/>
    </source>
</evidence>
<evidence type="ECO:0000256" key="3">
    <source>
        <dbReference type="ARBA" id="ARBA00022692"/>
    </source>
</evidence>